<dbReference type="AlphaFoldDB" id="A0A1X7L664"/>
<accession>A0A1X7L664</accession>
<gene>
    <name evidence="2" type="ORF">SAMN05660862_3565</name>
</gene>
<proteinExistence type="predicted"/>
<feature type="signal peptide" evidence="1">
    <location>
        <begin position="1"/>
        <end position="30"/>
    </location>
</feature>
<dbReference type="Proteomes" id="UP000192980">
    <property type="component" value="Unassembled WGS sequence"/>
</dbReference>
<protein>
    <submittedName>
        <fullName evidence="2">Uncharacterized protein</fullName>
    </submittedName>
</protein>
<reference evidence="2 3" key="1">
    <citation type="submission" date="2017-04" db="EMBL/GenBank/DDBJ databases">
        <authorList>
            <person name="Afonso C.L."/>
            <person name="Miller P.J."/>
            <person name="Scott M.A."/>
            <person name="Spackman E."/>
            <person name="Goraichik I."/>
            <person name="Dimitrov K.M."/>
            <person name="Suarez D.L."/>
            <person name="Swayne D.E."/>
        </authorList>
    </citation>
    <scope>NUCLEOTIDE SEQUENCE [LARGE SCALE GENOMIC DNA]</scope>
    <source>
        <strain evidence="2 3">DSM 22418</strain>
    </source>
</reference>
<name>A0A1X7L664_9SPHI</name>
<evidence type="ECO:0000313" key="3">
    <source>
        <dbReference type="Proteomes" id="UP000192980"/>
    </source>
</evidence>
<dbReference type="EMBL" id="FXAU01000008">
    <property type="protein sequence ID" value="SMG48619.1"/>
    <property type="molecule type" value="Genomic_DNA"/>
</dbReference>
<keyword evidence="1" id="KW-0732">Signal</keyword>
<sequence length="137" mass="15666">MVIAPQMTGRIITILLILISYFSFPEQAMACGDQNNSPHQQEQTTKHQKETSNCTAECCQRDHHKHADGEESNTDNSHDCSPQHCFNMCHSVVSTFAHMQYELQIYSTSKSGLDLPLYIYPIYQNLNHNVWIPPRIA</sequence>
<evidence type="ECO:0000313" key="2">
    <source>
        <dbReference type="EMBL" id="SMG48619.1"/>
    </source>
</evidence>
<keyword evidence="3" id="KW-1185">Reference proteome</keyword>
<dbReference type="STRING" id="561061.SAMN05660862_3565"/>
<evidence type="ECO:0000256" key="1">
    <source>
        <dbReference type="SAM" id="SignalP"/>
    </source>
</evidence>
<feature type="chain" id="PRO_5012146277" evidence="1">
    <location>
        <begin position="31"/>
        <end position="137"/>
    </location>
</feature>
<organism evidence="2 3">
    <name type="scientific">Sphingobacterium psychroaquaticum</name>
    <dbReference type="NCBI Taxonomy" id="561061"/>
    <lineage>
        <taxon>Bacteria</taxon>
        <taxon>Pseudomonadati</taxon>
        <taxon>Bacteroidota</taxon>
        <taxon>Sphingobacteriia</taxon>
        <taxon>Sphingobacteriales</taxon>
        <taxon>Sphingobacteriaceae</taxon>
        <taxon>Sphingobacterium</taxon>
    </lineage>
</organism>